<gene>
    <name evidence="1" type="ORF">DWQ54_19040</name>
</gene>
<dbReference type="EC" id="2.1.1.-" evidence="1"/>
<name>A0A3E0KYS0_9CHRO</name>
<protein>
    <submittedName>
        <fullName evidence="1">Methyltransferase, TIGR04325 family</fullName>
        <ecNumber evidence="1">2.1.1.-</ecNumber>
    </submittedName>
</protein>
<keyword evidence="1" id="KW-0808">Transferase</keyword>
<evidence type="ECO:0000313" key="2">
    <source>
        <dbReference type="Proteomes" id="UP000256873"/>
    </source>
</evidence>
<accession>A0A3E0KYS0</accession>
<dbReference type="AlphaFoldDB" id="A0A3E0KYS0"/>
<dbReference type="GO" id="GO:0008168">
    <property type="term" value="F:methyltransferase activity"/>
    <property type="evidence" value="ECO:0007669"/>
    <property type="project" value="UniProtKB-KW"/>
</dbReference>
<keyword evidence="1" id="KW-0489">Methyltransferase</keyword>
<dbReference type="NCBIfam" id="TIGR04325">
    <property type="entry name" value="MTase_LIC12133"/>
    <property type="match status" value="1"/>
</dbReference>
<dbReference type="EMBL" id="QQWC01000005">
    <property type="protein sequence ID" value="REJ40401.1"/>
    <property type="molecule type" value="Genomic_DNA"/>
</dbReference>
<dbReference type="GO" id="GO:0032259">
    <property type="term" value="P:methylation"/>
    <property type="evidence" value="ECO:0007669"/>
    <property type="project" value="UniProtKB-KW"/>
</dbReference>
<evidence type="ECO:0000313" key="1">
    <source>
        <dbReference type="EMBL" id="REJ40401.1"/>
    </source>
</evidence>
<reference evidence="1 2" key="1">
    <citation type="submission" date="2017-10" db="EMBL/GenBank/DDBJ databases">
        <title>A large-scale comparative metagenomic study reveals the eutrophication-driven functional interactions in six Microcystis-epibionts communities.</title>
        <authorList>
            <person name="Li Q."/>
            <person name="Lin F."/>
        </authorList>
    </citation>
    <scope>NUCLEOTIDE SEQUENCE [LARGE SCALE GENOMIC DNA]</scope>
    <source>
        <strain evidence="1">TF09</strain>
    </source>
</reference>
<dbReference type="Proteomes" id="UP000256873">
    <property type="component" value="Unassembled WGS sequence"/>
</dbReference>
<dbReference type="InterPro" id="IPR027612">
    <property type="entry name" value="Put_MTase_LIC12133"/>
</dbReference>
<comment type="caution">
    <text evidence="1">The sequence shown here is derived from an EMBL/GenBank/DDBJ whole genome shotgun (WGS) entry which is preliminary data.</text>
</comment>
<proteinExistence type="predicted"/>
<organism evidence="1 2">
    <name type="scientific">Microcystis flos-aquae TF09</name>
    <dbReference type="NCBI Taxonomy" id="2060473"/>
    <lineage>
        <taxon>Bacteria</taxon>
        <taxon>Bacillati</taxon>
        <taxon>Cyanobacteriota</taxon>
        <taxon>Cyanophyceae</taxon>
        <taxon>Oscillatoriophycideae</taxon>
        <taxon>Chroococcales</taxon>
        <taxon>Microcystaceae</taxon>
        <taxon>Microcystis</taxon>
    </lineage>
</organism>
<sequence length="292" mass="33470">MNLSNFSKTKKLVMGKLREVATLLLPPLIVKIIKKMMRLLGIPLGYEYVGVYNEYDEAVKIAGFYEQQDVVQAKAQKFDPSSISLIQKKDIDEVEKGIIAAIFYSFSNTHSFSRTIIDFGGEMGIHYLTYLKVCKSPIKWIVVEAPMMANMGRDKWIGNQEIVFTDSLDRSSISDEDIVLLIASGVLQCLDNPYQYLEKMISLRPQFIYLDKLPILQNEESDFISVAHVPHQIYGISYKVPVWFFSSSKMMNFFQLSGYQVVFEFIVPTCKAYLNGKLLLDNYKAIFLKKIL</sequence>